<dbReference type="PANTHER" id="PTHR10434">
    <property type="entry name" value="1-ACYL-SN-GLYCEROL-3-PHOSPHATE ACYLTRANSFERASE"/>
    <property type="match status" value="1"/>
</dbReference>
<evidence type="ECO:0000256" key="2">
    <source>
        <dbReference type="ARBA" id="ARBA00022516"/>
    </source>
</evidence>
<keyword evidence="9" id="KW-1185">Reference proteome</keyword>
<sequence length="245" mass="28603">MKWIKKVFIVVWRIWFYILVITPLIILLPFLLITTSKEKWYPGTFFLGKVWAYLVLYGMGFFPKVTYKTNLEWTKSYMLTANHTSMVDIMMMIYVSKTPFVFIGKRELAKLPVFGLIYRRSCILVDRGNAKSRKKAFEEAQRRLKNGVSICIFPEGGVPDDIHVKLDQFKEGAFRLSIEHQIPIVPISFPDSKKRFRYGFDSGSPGVLRAVVHPLIHTKGLELNLQNRRFLKQKTAEAIQSELYW</sequence>
<keyword evidence="5 8" id="KW-0012">Acyltransferase</keyword>
<dbReference type="GO" id="GO:0006654">
    <property type="term" value="P:phosphatidic acid biosynthetic process"/>
    <property type="evidence" value="ECO:0007669"/>
    <property type="project" value="TreeGrafter"/>
</dbReference>
<comment type="pathway">
    <text evidence="1">Lipid metabolism.</text>
</comment>
<dbReference type="PANTHER" id="PTHR10434:SF64">
    <property type="entry name" value="1-ACYL-SN-GLYCEROL-3-PHOSPHATE ACYLTRANSFERASE-RELATED"/>
    <property type="match status" value="1"/>
</dbReference>
<feature type="domain" description="Phospholipid/glycerol acyltransferase" evidence="7">
    <location>
        <begin position="77"/>
        <end position="192"/>
    </location>
</feature>
<evidence type="ECO:0000256" key="6">
    <source>
        <dbReference type="SAM" id="Phobius"/>
    </source>
</evidence>
<dbReference type="AlphaFoldDB" id="A0A1G7TT27"/>
<proteinExistence type="predicted"/>
<reference evidence="8 9" key="1">
    <citation type="submission" date="2016-10" db="EMBL/GenBank/DDBJ databases">
        <authorList>
            <person name="de Groot N.N."/>
        </authorList>
    </citation>
    <scope>NUCLEOTIDE SEQUENCE [LARGE SCALE GENOMIC DNA]</scope>
    <source>
        <strain evidence="8 9">DSM 19803</strain>
    </source>
</reference>
<keyword evidence="6" id="KW-0812">Transmembrane</keyword>
<keyword evidence="2" id="KW-0444">Lipid biosynthesis</keyword>
<dbReference type="STRING" id="470826.SAMN04488027_1019"/>
<evidence type="ECO:0000256" key="5">
    <source>
        <dbReference type="ARBA" id="ARBA00023315"/>
    </source>
</evidence>
<dbReference type="Proteomes" id="UP000199296">
    <property type="component" value="Unassembled WGS sequence"/>
</dbReference>
<keyword evidence="6" id="KW-0472">Membrane</keyword>
<evidence type="ECO:0000256" key="1">
    <source>
        <dbReference type="ARBA" id="ARBA00005189"/>
    </source>
</evidence>
<dbReference type="SUPFAM" id="SSF69593">
    <property type="entry name" value="Glycerol-3-phosphate (1)-acyltransferase"/>
    <property type="match status" value="1"/>
</dbReference>
<accession>A0A1G7TT27</accession>
<keyword evidence="6" id="KW-1133">Transmembrane helix</keyword>
<organism evidence="8 9">
    <name type="scientific">Psychroflexus sediminis</name>
    <dbReference type="NCBI Taxonomy" id="470826"/>
    <lineage>
        <taxon>Bacteria</taxon>
        <taxon>Pseudomonadati</taxon>
        <taxon>Bacteroidota</taxon>
        <taxon>Flavobacteriia</taxon>
        <taxon>Flavobacteriales</taxon>
        <taxon>Flavobacteriaceae</taxon>
        <taxon>Psychroflexus</taxon>
    </lineage>
</organism>
<dbReference type="InterPro" id="IPR002123">
    <property type="entry name" value="Plipid/glycerol_acylTrfase"/>
</dbReference>
<dbReference type="OrthoDB" id="9803035at2"/>
<feature type="transmembrane region" description="Helical" evidence="6">
    <location>
        <begin position="12"/>
        <end position="34"/>
    </location>
</feature>
<dbReference type="SMART" id="SM00563">
    <property type="entry name" value="PlsC"/>
    <property type="match status" value="1"/>
</dbReference>
<dbReference type="Pfam" id="PF01553">
    <property type="entry name" value="Acyltransferase"/>
    <property type="match status" value="1"/>
</dbReference>
<dbReference type="CDD" id="cd07989">
    <property type="entry name" value="LPLAT_AGPAT-like"/>
    <property type="match status" value="1"/>
</dbReference>
<evidence type="ECO:0000259" key="7">
    <source>
        <dbReference type="SMART" id="SM00563"/>
    </source>
</evidence>
<dbReference type="EMBL" id="FNCW01000001">
    <property type="protein sequence ID" value="SDG37829.1"/>
    <property type="molecule type" value="Genomic_DNA"/>
</dbReference>
<protein>
    <submittedName>
        <fullName evidence="8">1-acyl-sn-glycerol-3-phosphate acyltransferase</fullName>
    </submittedName>
</protein>
<gene>
    <name evidence="8" type="ORF">SAMN04488027_1019</name>
</gene>
<evidence type="ECO:0000256" key="4">
    <source>
        <dbReference type="ARBA" id="ARBA00023098"/>
    </source>
</evidence>
<dbReference type="GO" id="GO:0003841">
    <property type="term" value="F:1-acylglycerol-3-phosphate O-acyltransferase activity"/>
    <property type="evidence" value="ECO:0007669"/>
    <property type="project" value="TreeGrafter"/>
</dbReference>
<keyword evidence="4" id="KW-0443">Lipid metabolism</keyword>
<dbReference type="RefSeq" id="WP_093363959.1">
    <property type="nucleotide sequence ID" value="NZ_FNCW01000001.1"/>
</dbReference>
<name>A0A1G7TT27_9FLAO</name>
<evidence type="ECO:0000256" key="3">
    <source>
        <dbReference type="ARBA" id="ARBA00022679"/>
    </source>
</evidence>
<feature type="transmembrane region" description="Helical" evidence="6">
    <location>
        <begin position="40"/>
        <end position="62"/>
    </location>
</feature>
<evidence type="ECO:0000313" key="9">
    <source>
        <dbReference type="Proteomes" id="UP000199296"/>
    </source>
</evidence>
<keyword evidence="3 8" id="KW-0808">Transferase</keyword>
<evidence type="ECO:0000313" key="8">
    <source>
        <dbReference type="EMBL" id="SDG37829.1"/>
    </source>
</evidence>